<gene>
    <name evidence="1" type="ORF">LCGC14_2534020</name>
</gene>
<sequence>MSKKEDRLLDLDEYLSEMGWIISKDGMQYAWLRQLLRRQDTKSYAQGLKDVGGGEGSPRIICLCGSSRFIETFAVLAWEFEKDGNITVGLHYLPPSYSQEHIPSHLAEHEGVAKQMDELHLRKIDMADEVFVININGYIGKSTSREIDYATKLGKPIKYLEPLKRGELPEENNEKHR</sequence>
<reference evidence="1" key="1">
    <citation type="journal article" date="2015" name="Nature">
        <title>Complex archaea that bridge the gap between prokaryotes and eukaryotes.</title>
        <authorList>
            <person name="Spang A."/>
            <person name="Saw J.H."/>
            <person name="Jorgensen S.L."/>
            <person name="Zaremba-Niedzwiedzka K."/>
            <person name="Martijn J."/>
            <person name="Lind A.E."/>
            <person name="van Eijk R."/>
            <person name="Schleper C."/>
            <person name="Guy L."/>
            <person name="Ettema T.J."/>
        </authorList>
    </citation>
    <scope>NUCLEOTIDE SEQUENCE</scope>
</reference>
<evidence type="ECO:0000313" key="1">
    <source>
        <dbReference type="EMBL" id="KKL12611.1"/>
    </source>
</evidence>
<dbReference type="EMBL" id="LAZR01041190">
    <property type="protein sequence ID" value="KKL12611.1"/>
    <property type="molecule type" value="Genomic_DNA"/>
</dbReference>
<name>A0A0F9D466_9ZZZZ</name>
<comment type="caution">
    <text evidence="1">The sequence shown here is derived from an EMBL/GenBank/DDBJ whole genome shotgun (WGS) entry which is preliminary data.</text>
</comment>
<dbReference type="AlphaFoldDB" id="A0A0F9D466"/>
<organism evidence="1">
    <name type="scientific">marine sediment metagenome</name>
    <dbReference type="NCBI Taxonomy" id="412755"/>
    <lineage>
        <taxon>unclassified sequences</taxon>
        <taxon>metagenomes</taxon>
        <taxon>ecological metagenomes</taxon>
    </lineage>
</organism>
<protein>
    <submittedName>
        <fullName evidence="1">Uncharacterized protein</fullName>
    </submittedName>
</protein>
<accession>A0A0F9D466</accession>
<proteinExistence type="predicted"/>